<evidence type="ECO:0000256" key="2">
    <source>
        <dbReference type="ARBA" id="ARBA00022475"/>
    </source>
</evidence>
<dbReference type="GO" id="GO:0005886">
    <property type="term" value="C:plasma membrane"/>
    <property type="evidence" value="ECO:0007669"/>
    <property type="project" value="UniProtKB-SubCell"/>
</dbReference>
<dbReference type="InterPro" id="IPR002797">
    <property type="entry name" value="Polysacc_synth"/>
</dbReference>
<evidence type="ECO:0000256" key="5">
    <source>
        <dbReference type="ARBA" id="ARBA00023136"/>
    </source>
</evidence>
<accession>A0A1H0PNV9</accession>
<keyword evidence="3 6" id="KW-0812">Transmembrane</keyword>
<feature type="transmembrane region" description="Helical" evidence="6">
    <location>
        <begin position="412"/>
        <end position="428"/>
    </location>
</feature>
<reference evidence="7 8" key="1">
    <citation type="submission" date="2016-10" db="EMBL/GenBank/DDBJ databases">
        <authorList>
            <person name="de Groot N.N."/>
        </authorList>
    </citation>
    <scope>NUCLEOTIDE SEQUENCE [LARGE SCALE GENOMIC DNA]</scope>
    <source>
        <strain evidence="7 8">DSM 12272</strain>
    </source>
</reference>
<feature type="transmembrane region" description="Helical" evidence="6">
    <location>
        <begin position="142"/>
        <end position="162"/>
    </location>
</feature>
<proteinExistence type="predicted"/>
<feature type="transmembrane region" description="Helical" evidence="6">
    <location>
        <begin position="168"/>
        <end position="188"/>
    </location>
</feature>
<feature type="transmembrane region" description="Helical" evidence="6">
    <location>
        <begin position="434"/>
        <end position="455"/>
    </location>
</feature>
<feature type="transmembrane region" description="Helical" evidence="6">
    <location>
        <begin position="80"/>
        <end position="102"/>
    </location>
</feature>
<evidence type="ECO:0000256" key="6">
    <source>
        <dbReference type="SAM" id="Phobius"/>
    </source>
</evidence>
<evidence type="ECO:0000256" key="1">
    <source>
        <dbReference type="ARBA" id="ARBA00004651"/>
    </source>
</evidence>
<keyword evidence="2" id="KW-1003">Cell membrane</keyword>
<dbReference type="PANTHER" id="PTHR30250">
    <property type="entry name" value="PST FAMILY PREDICTED COLANIC ACID TRANSPORTER"/>
    <property type="match status" value="1"/>
</dbReference>
<dbReference type="RefSeq" id="WP_175490782.1">
    <property type="nucleotide sequence ID" value="NZ_FNJM01000002.1"/>
</dbReference>
<dbReference type="EMBL" id="FNJM01000002">
    <property type="protein sequence ID" value="SDP06490.1"/>
    <property type="molecule type" value="Genomic_DNA"/>
</dbReference>
<feature type="transmembrane region" description="Helical" evidence="6">
    <location>
        <begin position="12"/>
        <end position="35"/>
    </location>
</feature>
<comment type="subcellular location">
    <subcellularLocation>
        <location evidence="1">Cell membrane</location>
        <topology evidence="1">Multi-pass membrane protein</topology>
    </subcellularLocation>
</comment>
<feature type="transmembrane region" description="Helical" evidence="6">
    <location>
        <begin position="377"/>
        <end position="397"/>
    </location>
</feature>
<evidence type="ECO:0000256" key="4">
    <source>
        <dbReference type="ARBA" id="ARBA00022989"/>
    </source>
</evidence>
<dbReference type="STRING" id="94869.SAMN04488529_1023"/>
<dbReference type="AlphaFoldDB" id="A0A1H0PNV9"/>
<dbReference type="Pfam" id="PF01943">
    <property type="entry name" value="Polysacc_synt"/>
    <property type="match status" value="1"/>
</dbReference>
<feature type="transmembrane region" description="Helical" evidence="6">
    <location>
        <begin position="287"/>
        <end position="314"/>
    </location>
</feature>
<keyword evidence="4 6" id="KW-1133">Transmembrane helix</keyword>
<name>A0A1H0PNV9_9CLOT</name>
<evidence type="ECO:0000313" key="7">
    <source>
        <dbReference type="EMBL" id="SDP06490.1"/>
    </source>
</evidence>
<keyword evidence="5 6" id="KW-0472">Membrane</keyword>
<feature type="transmembrane region" description="Helical" evidence="6">
    <location>
        <begin position="208"/>
        <end position="225"/>
    </location>
</feature>
<sequence>MNRKKKIINDTFIYTIGNFGSKLISFIMLPFFTMVLSVSEYGTIDIINTTASLIIPIISLQLGDAAYRYLLEEDISKEKIFTNGLIVILINSFIAIFLITIINTDNEVFSKYKFIIVAIIISNSLYEYFNQVLRGLNFNKKYALSGIIYSAVFMSLSIIFISKVKMGIMGYLLSQIITSIFIIFFNFISCKFYKLLVFKIELDIIKLLLKYSTPLILNTLAWWILNVSDRYILNYIWGNEYVGLYAIANKIASILLVFNSIFFMAWQNISIKEKNSKDRDVFYSRMFEYFYSFQILITILISIGSKFIFTYFIGEEFINAWYYVPLISLALLFNTFAIFYASNYITMKKTKEIMITTIIAAILNILLNIILIPSYKIWGAILATTIAFFTIWMIRVLDKKIEIKILLKKKHLVYNIINILVYNLFIMFSHEYNYVHIIIAIIVLIAFVIINFTLLKKLFKSLRRI</sequence>
<feature type="transmembrane region" description="Helical" evidence="6">
    <location>
        <begin position="353"/>
        <end position="371"/>
    </location>
</feature>
<feature type="transmembrane region" description="Helical" evidence="6">
    <location>
        <begin position="245"/>
        <end position="266"/>
    </location>
</feature>
<feature type="transmembrane region" description="Helical" evidence="6">
    <location>
        <begin position="41"/>
        <end position="60"/>
    </location>
</feature>
<dbReference type="Proteomes" id="UP000198597">
    <property type="component" value="Unassembled WGS sequence"/>
</dbReference>
<dbReference type="InterPro" id="IPR050833">
    <property type="entry name" value="Poly_Biosynth_Transport"/>
</dbReference>
<evidence type="ECO:0000313" key="8">
    <source>
        <dbReference type="Proteomes" id="UP000198597"/>
    </source>
</evidence>
<protein>
    <submittedName>
        <fullName evidence="7">Membrane protein involved in the export of O-antigen and teichoic acid</fullName>
    </submittedName>
</protein>
<feature type="transmembrane region" description="Helical" evidence="6">
    <location>
        <begin position="114"/>
        <end position="130"/>
    </location>
</feature>
<gene>
    <name evidence="7" type="ORF">SAMN04488529_1023</name>
</gene>
<keyword evidence="8" id="KW-1185">Reference proteome</keyword>
<dbReference type="PANTHER" id="PTHR30250:SF11">
    <property type="entry name" value="O-ANTIGEN TRANSPORTER-RELATED"/>
    <property type="match status" value="1"/>
</dbReference>
<evidence type="ECO:0000256" key="3">
    <source>
        <dbReference type="ARBA" id="ARBA00022692"/>
    </source>
</evidence>
<feature type="transmembrane region" description="Helical" evidence="6">
    <location>
        <begin position="320"/>
        <end position="341"/>
    </location>
</feature>
<organism evidence="7 8">
    <name type="scientific">Clostridium gasigenes</name>
    <dbReference type="NCBI Taxonomy" id="94869"/>
    <lineage>
        <taxon>Bacteria</taxon>
        <taxon>Bacillati</taxon>
        <taxon>Bacillota</taxon>
        <taxon>Clostridia</taxon>
        <taxon>Eubacteriales</taxon>
        <taxon>Clostridiaceae</taxon>
        <taxon>Clostridium</taxon>
    </lineage>
</organism>